<name>X0VRG4_9ZZZZ</name>
<accession>X0VRG4</accession>
<feature type="transmembrane region" description="Helical" evidence="1">
    <location>
        <begin position="35"/>
        <end position="56"/>
    </location>
</feature>
<evidence type="ECO:0000313" key="2">
    <source>
        <dbReference type="EMBL" id="GAG15043.1"/>
    </source>
</evidence>
<protein>
    <submittedName>
        <fullName evidence="2">Uncharacterized protein</fullName>
    </submittedName>
</protein>
<keyword evidence="1" id="KW-0472">Membrane</keyword>
<evidence type="ECO:0000256" key="1">
    <source>
        <dbReference type="SAM" id="Phobius"/>
    </source>
</evidence>
<comment type="caution">
    <text evidence="2">The sequence shown here is derived from an EMBL/GenBank/DDBJ whole genome shotgun (WGS) entry which is preliminary data.</text>
</comment>
<organism evidence="2">
    <name type="scientific">marine sediment metagenome</name>
    <dbReference type="NCBI Taxonomy" id="412755"/>
    <lineage>
        <taxon>unclassified sequences</taxon>
        <taxon>metagenomes</taxon>
        <taxon>ecological metagenomes</taxon>
    </lineage>
</organism>
<keyword evidence="1" id="KW-0812">Transmembrane</keyword>
<dbReference type="EMBL" id="BARS01037718">
    <property type="protein sequence ID" value="GAG15043.1"/>
    <property type="molecule type" value="Genomic_DNA"/>
</dbReference>
<proteinExistence type="predicted"/>
<feature type="non-terminal residue" evidence="2">
    <location>
        <position position="57"/>
    </location>
</feature>
<reference evidence="2" key="1">
    <citation type="journal article" date="2014" name="Front. Microbiol.">
        <title>High frequency of phylogenetically diverse reductive dehalogenase-homologous genes in deep subseafloor sedimentary metagenomes.</title>
        <authorList>
            <person name="Kawai M."/>
            <person name="Futagami T."/>
            <person name="Toyoda A."/>
            <person name="Takaki Y."/>
            <person name="Nishi S."/>
            <person name="Hori S."/>
            <person name="Arai W."/>
            <person name="Tsubouchi T."/>
            <person name="Morono Y."/>
            <person name="Uchiyama I."/>
            <person name="Ito T."/>
            <person name="Fujiyama A."/>
            <person name="Inagaki F."/>
            <person name="Takami H."/>
        </authorList>
    </citation>
    <scope>NUCLEOTIDE SEQUENCE</scope>
    <source>
        <strain evidence="2">Expedition CK06-06</strain>
    </source>
</reference>
<dbReference type="AlphaFoldDB" id="X0VRG4"/>
<keyword evidence="1" id="KW-1133">Transmembrane helix</keyword>
<gene>
    <name evidence="2" type="ORF">S01H1_57798</name>
</gene>
<sequence length="57" mass="6257">MMDQNKQQAMPDDMMDQIEKVEIEERSSASTYTRLAATVVLVVAGPMLLLSSSALVL</sequence>